<dbReference type="Pfam" id="PF18930">
    <property type="entry name" value="DUF5679"/>
    <property type="match status" value="1"/>
</dbReference>
<name>A0A1G7AYZ3_9ACTN</name>
<feature type="domain" description="DUF5679" evidence="1">
    <location>
        <begin position="11"/>
        <end position="49"/>
    </location>
</feature>
<dbReference type="AlphaFoldDB" id="A0A1G7AYZ3"/>
<reference evidence="3" key="1">
    <citation type="submission" date="2016-10" db="EMBL/GenBank/DDBJ databases">
        <authorList>
            <person name="Varghese N."/>
            <person name="Submissions S."/>
        </authorList>
    </citation>
    <scope>NUCLEOTIDE SEQUENCE [LARGE SCALE GENOMIC DNA]</scope>
    <source>
        <strain evidence="3">CGMCC 4.3516</strain>
    </source>
</reference>
<evidence type="ECO:0000313" key="3">
    <source>
        <dbReference type="Proteomes" id="UP000198949"/>
    </source>
</evidence>
<accession>A0A1G7AYZ3</accession>
<evidence type="ECO:0000259" key="1">
    <source>
        <dbReference type="Pfam" id="PF18930"/>
    </source>
</evidence>
<gene>
    <name evidence="2" type="ORF">SAMN05216270_11520</name>
</gene>
<proteinExistence type="predicted"/>
<organism evidence="2 3">
    <name type="scientific">Glycomyces harbinensis</name>
    <dbReference type="NCBI Taxonomy" id="58114"/>
    <lineage>
        <taxon>Bacteria</taxon>
        <taxon>Bacillati</taxon>
        <taxon>Actinomycetota</taxon>
        <taxon>Actinomycetes</taxon>
        <taxon>Glycomycetales</taxon>
        <taxon>Glycomycetaceae</taxon>
        <taxon>Glycomyces</taxon>
    </lineage>
</organism>
<keyword evidence="3" id="KW-1185">Reference proteome</keyword>
<dbReference type="RefSeq" id="WP_166659568.1">
    <property type="nucleotide sequence ID" value="NZ_FNAD01000015.1"/>
</dbReference>
<sequence>MAQATETYNGYCVKCREKRDFEGHVVVSDSGRRMAKGTCPTCGTKMNRILGKAS</sequence>
<dbReference type="InterPro" id="IPR044044">
    <property type="entry name" value="DUF5679"/>
</dbReference>
<dbReference type="STRING" id="58114.SAMN05216270_11520"/>
<dbReference type="EMBL" id="FNAD01000015">
    <property type="protein sequence ID" value="SDE19880.1"/>
    <property type="molecule type" value="Genomic_DNA"/>
</dbReference>
<protein>
    <recommendedName>
        <fullName evidence="1">DUF5679 domain-containing protein</fullName>
    </recommendedName>
</protein>
<evidence type="ECO:0000313" key="2">
    <source>
        <dbReference type="EMBL" id="SDE19880.1"/>
    </source>
</evidence>
<dbReference type="Proteomes" id="UP000198949">
    <property type="component" value="Unassembled WGS sequence"/>
</dbReference>